<dbReference type="EMBL" id="AYKW01000032">
    <property type="protein sequence ID" value="PIL27922.1"/>
    <property type="molecule type" value="Genomic_DNA"/>
</dbReference>
<evidence type="ECO:0000313" key="6">
    <source>
        <dbReference type="Proteomes" id="UP000230002"/>
    </source>
</evidence>
<proteinExistence type="inferred from homology"/>
<dbReference type="OrthoDB" id="6509908at2759"/>
<feature type="transmembrane region" description="Helical" evidence="3">
    <location>
        <begin position="294"/>
        <end position="312"/>
    </location>
</feature>
<sequence>MMVRTESPPAVLGSPEKTRVIEKESFKEPVSTVLVKEALAVSEDCPPDGGLRAWLVVFGVVCGMIATVGLVSSWGAFQEYYQEMVLPDQSTSNISWIGSVQNAMMYAPGLFLGRLFDKGYLRLPVFIASAVFVACLFLTAECTQYWQFVLCQGFGMGLSSAVFFQMGEMVLTHWFKKKLGFALGCVLGGSSIGGCIFPILVKALVQRTSFQWMMRILGFVTLGLLIVTNLTMARRLSGTRHLGPLISVSEFKKPVYSIFVASLVVNTLALFTVYTYLTVSAVSSNLDANLSFDLLAIANAISALGQIGSGLFADRYGPLNVLIPATLLTAVVTYAWPFAANVPAFVVIAVLFGIAYGATVAIYVQPFADMGPVEDVGMRIGMAFTLVTAGVVSGAPISGAILDGTGSFEDVGYYGGSTLLLSAALMAGARHFGVRFKRAYLAS</sequence>
<comment type="caution">
    <text evidence="5">The sequence shown here is derived from an EMBL/GenBank/DDBJ whole genome shotgun (WGS) entry which is preliminary data.</text>
</comment>
<evidence type="ECO:0000256" key="1">
    <source>
        <dbReference type="ARBA" id="ARBA00004141"/>
    </source>
</evidence>
<feature type="transmembrane region" description="Helical" evidence="3">
    <location>
        <begin position="94"/>
        <end position="113"/>
    </location>
</feature>
<feature type="transmembrane region" description="Helical" evidence="3">
    <location>
        <begin position="212"/>
        <end position="233"/>
    </location>
</feature>
<feature type="transmembrane region" description="Helical" evidence="3">
    <location>
        <begin position="411"/>
        <end position="429"/>
    </location>
</feature>
<keyword evidence="3" id="KW-0812">Transmembrane</keyword>
<dbReference type="InterPro" id="IPR050327">
    <property type="entry name" value="Proton-linked_MCT"/>
</dbReference>
<evidence type="ECO:0000313" key="5">
    <source>
        <dbReference type="EMBL" id="PIL27922.1"/>
    </source>
</evidence>
<comment type="subcellular location">
    <subcellularLocation>
        <location evidence="1">Membrane</location>
        <topology evidence="1">Multi-pass membrane protein</topology>
    </subcellularLocation>
</comment>
<feature type="transmembrane region" description="Helical" evidence="3">
    <location>
        <begin position="319"/>
        <end position="336"/>
    </location>
</feature>
<comment type="similarity">
    <text evidence="2">Belongs to the major facilitator superfamily. Monocarboxylate porter (TC 2.A.1.13) family.</text>
</comment>
<evidence type="ECO:0000256" key="2">
    <source>
        <dbReference type="ARBA" id="ARBA00006727"/>
    </source>
</evidence>
<feature type="transmembrane region" description="Helical" evidence="3">
    <location>
        <begin position="145"/>
        <end position="167"/>
    </location>
</feature>
<dbReference type="GO" id="GO:0022857">
    <property type="term" value="F:transmembrane transporter activity"/>
    <property type="evidence" value="ECO:0007669"/>
    <property type="project" value="InterPro"/>
</dbReference>
<dbReference type="Gene3D" id="1.20.1250.20">
    <property type="entry name" value="MFS general substrate transporter like domains"/>
    <property type="match status" value="2"/>
</dbReference>
<feature type="transmembrane region" description="Helical" evidence="3">
    <location>
        <begin position="342"/>
        <end position="364"/>
    </location>
</feature>
<dbReference type="SUPFAM" id="SSF103473">
    <property type="entry name" value="MFS general substrate transporter"/>
    <property type="match status" value="1"/>
</dbReference>
<feature type="transmembrane region" description="Helical" evidence="3">
    <location>
        <begin position="376"/>
        <end position="399"/>
    </location>
</feature>
<dbReference type="PANTHER" id="PTHR11360:SF284">
    <property type="entry name" value="EG:103B4.3 PROTEIN-RELATED"/>
    <property type="match status" value="1"/>
</dbReference>
<gene>
    <name evidence="5" type="ORF">GSI_09957</name>
</gene>
<name>A0A2G8S2D7_9APHY</name>
<dbReference type="Pfam" id="PF07690">
    <property type="entry name" value="MFS_1"/>
    <property type="match status" value="1"/>
</dbReference>
<feature type="transmembrane region" description="Helical" evidence="3">
    <location>
        <begin position="179"/>
        <end position="200"/>
    </location>
</feature>
<feature type="domain" description="Major facilitator superfamily (MFS) profile" evidence="4">
    <location>
        <begin position="255"/>
        <end position="443"/>
    </location>
</feature>
<evidence type="ECO:0000259" key="4">
    <source>
        <dbReference type="PROSITE" id="PS50850"/>
    </source>
</evidence>
<keyword evidence="6" id="KW-1185">Reference proteome</keyword>
<dbReference type="AlphaFoldDB" id="A0A2G8S2D7"/>
<dbReference type="PANTHER" id="PTHR11360">
    <property type="entry name" value="MONOCARBOXYLATE TRANSPORTER"/>
    <property type="match status" value="1"/>
</dbReference>
<dbReference type="Proteomes" id="UP000230002">
    <property type="component" value="Unassembled WGS sequence"/>
</dbReference>
<feature type="transmembrane region" description="Helical" evidence="3">
    <location>
        <begin position="254"/>
        <end position="274"/>
    </location>
</feature>
<feature type="transmembrane region" description="Helical" evidence="3">
    <location>
        <begin position="53"/>
        <end position="74"/>
    </location>
</feature>
<evidence type="ECO:0000256" key="3">
    <source>
        <dbReference type="SAM" id="Phobius"/>
    </source>
</evidence>
<dbReference type="InterPro" id="IPR036259">
    <property type="entry name" value="MFS_trans_sf"/>
</dbReference>
<dbReference type="STRING" id="1077348.A0A2G8S2D7"/>
<feature type="transmembrane region" description="Helical" evidence="3">
    <location>
        <begin position="120"/>
        <end position="139"/>
    </location>
</feature>
<dbReference type="PROSITE" id="PS50850">
    <property type="entry name" value="MFS"/>
    <property type="match status" value="1"/>
</dbReference>
<keyword evidence="3" id="KW-0472">Membrane</keyword>
<dbReference type="GO" id="GO:0016020">
    <property type="term" value="C:membrane"/>
    <property type="evidence" value="ECO:0007669"/>
    <property type="project" value="UniProtKB-SubCell"/>
</dbReference>
<protein>
    <submittedName>
        <fullName evidence="5">MFS general substrate transporter</fullName>
    </submittedName>
</protein>
<dbReference type="InterPro" id="IPR020846">
    <property type="entry name" value="MFS_dom"/>
</dbReference>
<keyword evidence="3" id="KW-1133">Transmembrane helix</keyword>
<reference evidence="5 6" key="1">
    <citation type="journal article" date="2015" name="Sci. Rep.">
        <title>Chromosome-level genome map provides insights into diverse defense mechanisms in the medicinal fungus Ganoderma sinense.</title>
        <authorList>
            <person name="Zhu Y."/>
            <person name="Xu J."/>
            <person name="Sun C."/>
            <person name="Zhou S."/>
            <person name="Xu H."/>
            <person name="Nelson D.R."/>
            <person name="Qian J."/>
            <person name="Song J."/>
            <person name="Luo H."/>
            <person name="Xiang L."/>
            <person name="Li Y."/>
            <person name="Xu Z."/>
            <person name="Ji A."/>
            <person name="Wang L."/>
            <person name="Lu S."/>
            <person name="Hayward A."/>
            <person name="Sun W."/>
            <person name="Li X."/>
            <person name="Schwartz D.C."/>
            <person name="Wang Y."/>
            <person name="Chen S."/>
        </authorList>
    </citation>
    <scope>NUCLEOTIDE SEQUENCE [LARGE SCALE GENOMIC DNA]</scope>
    <source>
        <strain evidence="5 6">ZZ0214-1</strain>
    </source>
</reference>
<dbReference type="InterPro" id="IPR011701">
    <property type="entry name" value="MFS"/>
</dbReference>
<organism evidence="5 6">
    <name type="scientific">Ganoderma sinense ZZ0214-1</name>
    <dbReference type="NCBI Taxonomy" id="1077348"/>
    <lineage>
        <taxon>Eukaryota</taxon>
        <taxon>Fungi</taxon>
        <taxon>Dikarya</taxon>
        <taxon>Basidiomycota</taxon>
        <taxon>Agaricomycotina</taxon>
        <taxon>Agaricomycetes</taxon>
        <taxon>Polyporales</taxon>
        <taxon>Polyporaceae</taxon>
        <taxon>Ganoderma</taxon>
    </lineage>
</organism>
<accession>A0A2G8S2D7</accession>